<keyword evidence="4" id="KW-1185">Reference proteome</keyword>
<feature type="chain" id="PRO_5038393955" evidence="1">
    <location>
        <begin position="24"/>
        <end position="352"/>
    </location>
</feature>
<dbReference type="PANTHER" id="PTHR30024:SF42">
    <property type="entry name" value="ALIPHATIC SULFONATES-BINDING PROTEIN-RELATED"/>
    <property type="match status" value="1"/>
</dbReference>
<dbReference type="RefSeq" id="WP_238721503.1">
    <property type="nucleotide sequence ID" value="NZ_JAHQCW010000014.1"/>
</dbReference>
<dbReference type="Gene3D" id="3.40.190.10">
    <property type="entry name" value="Periplasmic binding protein-like II"/>
    <property type="match status" value="2"/>
</dbReference>
<reference evidence="3" key="1">
    <citation type="submission" date="2021-06" db="EMBL/GenBank/DDBJ databases">
        <title>Description of novel taxa of the family Lachnospiraceae.</title>
        <authorList>
            <person name="Chaplin A.V."/>
            <person name="Sokolova S.R."/>
            <person name="Pikina A.P."/>
            <person name="Korzhanova M."/>
            <person name="Belova V."/>
            <person name="Korostin D."/>
            <person name="Efimov B.A."/>
        </authorList>
    </citation>
    <scope>NUCLEOTIDE SEQUENCE</scope>
    <source>
        <strain evidence="3">ASD5720</strain>
    </source>
</reference>
<evidence type="ECO:0000259" key="2">
    <source>
        <dbReference type="Pfam" id="PF09084"/>
    </source>
</evidence>
<evidence type="ECO:0000313" key="4">
    <source>
        <dbReference type="Proteomes" id="UP000712157"/>
    </source>
</evidence>
<comment type="caution">
    <text evidence="3">The sequence shown here is derived from an EMBL/GenBank/DDBJ whole genome shotgun (WGS) entry which is preliminary data.</text>
</comment>
<dbReference type="Proteomes" id="UP000712157">
    <property type="component" value="Unassembled WGS sequence"/>
</dbReference>
<dbReference type="Pfam" id="PF09084">
    <property type="entry name" value="NMT1"/>
    <property type="match status" value="1"/>
</dbReference>
<proteinExistence type="predicted"/>
<evidence type="ECO:0000313" key="3">
    <source>
        <dbReference type="EMBL" id="MBU9736897.1"/>
    </source>
</evidence>
<sequence>MKGRMKKIICAGLITVLAAASLAGCGGKKEGEPLKVGIMPASVGVPVQYAYDKGYFEEEGLKVELSIFQTGAPINEAIAAKQIDLAASGAATIFSLASGNCTLLAELCTSGGMGIYVRPDSDILSVQGELSDTPDVYGSAEVLKGKTVLGQLGTSAQLNVSKYMDKFGLTSDDYTMVHMDAGPAFQAFVAGEGDALAAYPPYSFNAQNEGMVQITTFEEATGFSIIDALFGRSEVIKERPEDIEKFVKCVIRADEELKDDALRSEYSMKFFKDNGREYSEQDMADEIAVRKYMGKDDFTDGTYSFGKCFTDQGEFYVENGKITEDQIPNLYSSLDPSYLNKALGIDIKPETK</sequence>
<organism evidence="3 4">
    <name type="scientific">Diplocloster agilis</name>
    <dbReference type="NCBI Taxonomy" id="2850323"/>
    <lineage>
        <taxon>Bacteria</taxon>
        <taxon>Bacillati</taxon>
        <taxon>Bacillota</taxon>
        <taxon>Clostridia</taxon>
        <taxon>Lachnospirales</taxon>
        <taxon>Lachnospiraceae</taxon>
        <taxon>Diplocloster</taxon>
    </lineage>
</organism>
<feature type="signal peptide" evidence="1">
    <location>
        <begin position="1"/>
        <end position="23"/>
    </location>
</feature>
<name>A0A949K7F4_9FIRM</name>
<dbReference type="PROSITE" id="PS51257">
    <property type="entry name" value="PROKAR_LIPOPROTEIN"/>
    <property type="match status" value="1"/>
</dbReference>
<gene>
    <name evidence="3" type="ORF">KTH89_10130</name>
</gene>
<evidence type="ECO:0000256" key="1">
    <source>
        <dbReference type="SAM" id="SignalP"/>
    </source>
</evidence>
<feature type="domain" description="SsuA/THI5-like" evidence="2">
    <location>
        <begin position="46"/>
        <end position="253"/>
    </location>
</feature>
<accession>A0A949K7F4</accession>
<dbReference type="InterPro" id="IPR015168">
    <property type="entry name" value="SsuA/THI5"/>
</dbReference>
<protein>
    <submittedName>
        <fullName evidence="3">ABC transporter substrate-binding protein</fullName>
    </submittedName>
</protein>
<dbReference type="PANTHER" id="PTHR30024">
    <property type="entry name" value="ALIPHATIC SULFONATES-BINDING PROTEIN-RELATED"/>
    <property type="match status" value="1"/>
</dbReference>
<keyword evidence="1" id="KW-0732">Signal</keyword>
<dbReference type="EMBL" id="JAHQCW010000014">
    <property type="protein sequence ID" value="MBU9736897.1"/>
    <property type="molecule type" value="Genomic_DNA"/>
</dbReference>
<dbReference type="AlphaFoldDB" id="A0A949K7F4"/>
<dbReference type="SUPFAM" id="SSF53850">
    <property type="entry name" value="Periplasmic binding protein-like II"/>
    <property type="match status" value="1"/>
</dbReference>